<protein>
    <submittedName>
        <fullName evidence="1">Uncharacterized protein</fullName>
    </submittedName>
</protein>
<organism evidence="1 2">
    <name type="scientific">Bordetella genomosp. 11</name>
    <dbReference type="NCBI Taxonomy" id="1416808"/>
    <lineage>
        <taxon>Bacteria</taxon>
        <taxon>Pseudomonadati</taxon>
        <taxon>Pseudomonadota</taxon>
        <taxon>Betaproteobacteria</taxon>
        <taxon>Burkholderiales</taxon>
        <taxon>Alcaligenaceae</taxon>
        <taxon>Bordetella</taxon>
    </lineage>
</organism>
<comment type="caution">
    <text evidence="1">The sequence shown here is derived from an EMBL/GenBank/DDBJ whole genome shotgun (WGS) entry which is preliminary data.</text>
</comment>
<gene>
    <name evidence="1" type="ORF">CAL28_08380</name>
</gene>
<dbReference type="EMBL" id="NEVS01000004">
    <property type="protein sequence ID" value="OZI59535.1"/>
    <property type="molecule type" value="Genomic_DNA"/>
</dbReference>
<dbReference type="RefSeq" id="WP_094840969.1">
    <property type="nucleotide sequence ID" value="NZ_NEVS01000004.1"/>
</dbReference>
<accession>A0A261UD54</accession>
<reference evidence="2" key="1">
    <citation type="submission" date="2017-05" db="EMBL/GenBank/DDBJ databases">
        <title>Complete and WGS of Bordetella genogroups.</title>
        <authorList>
            <person name="Spilker T."/>
            <person name="Lipuma J."/>
        </authorList>
    </citation>
    <scope>NUCLEOTIDE SEQUENCE [LARGE SCALE GENOMIC DNA]</scope>
    <source>
        <strain evidence="2">AU8856</strain>
    </source>
</reference>
<dbReference type="AlphaFoldDB" id="A0A261UD54"/>
<dbReference type="OrthoDB" id="8634073at2"/>
<name>A0A261UD54_9BORD</name>
<evidence type="ECO:0000313" key="1">
    <source>
        <dbReference type="EMBL" id="OZI59535.1"/>
    </source>
</evidence>
<evidence type="ECO:0000313" key="2">
    <source>
        <dbReference type="Proteomes" id="UP000215767"/>
    </source>
</evidence>
<sequence>MSITSVNSNPVHAYAGYQAPTEPQGGQLGAAEAFASYEAPATSSAQPDIGRGAFLSNGMCGTPSYETVQLQEKVGLINKAQQEVKTLVNRMRQDPTLGPKSDAAQRVGALQATYDFVVSETKKSGLYDTLQQAAVQRLKDSGNYEGLISQVQEKEAAMGRTRDRAWAESWIEGQFDYDRVDANHQDGQPYFDLRAVDGEVRALPGNTGAGAFFGSKADVFARGAFSIEFSGTANQPLYTVENRITGEKTAPRAFDSRGTVIEADGLRAEMFGTPAPGDSFSIYKPAQGFGRPSEYQVGYLDSLYMTSVENRKADLFNALFGPAIRDGDAKQPGKIIRDFIYTPV</sequence>
<keyword evidence="2" id="KW-1185">Reference proteome</keyword>
<proteinExistence type="predicted"/>
<dbReference type="Proteomes" id="UP000215767">
    <property type="component" value="Unassembled WGS sequence"/>
</dbReference>